<dbReference type="PANTHER" id="PTHR35332:SF2">
    <property type="entry name" value="REGULATION OF ENOLASE PROTEIN 1"/>
    <property type="match status" value="1"/>
</dbReference>
<reference evidence="2 3" key="1">
    <citation type="journal article" date="2020" name="ISME J.">
        <title>Uncovering the hidden diversity of litter-decomposition mechanisms in mushroom-forming fungi.</title>
        <authorList>
            <person name="Floudas D."/>
            <person name="Bentzer J."/>
            <person name="Ahren D."/>
            <person name="Johansson T."/>
            <person name="Persson P."/>
            <person name="Tunlid A."/>
        </authorList>
    </citation>
    <scope>NUCLEOTIDE SEQUENCE [LARGE SCALE GENOMIC DNA]</scope>
    <source>
        <strain evidence="2 3">CBS 291.85</strain>
    </source>
</reference>
<sequence length="235" mass="26304">MLHNKVLLLLLFFSSRLFIVFSSAERSSFKISVPPSTDVWRTPVTNRFNASTHPLLSSGPIPLKSFNRTRITFSANWTTLFDQGGILLHLTPSKSAKPASTGTSDPGFSDRWLKTGIEFNMDKPFLSTVGTYVYSDWSIVPTSETGGKTTIEVRREVDDTGTSLWVYQLVIRDDGKELQRNPLRQVTWFFAGEDEWLVDVRAMAARPASREDVKGDKNLVVEFEGVEIDVGGVSH</sequence>
<dbReference type="OrthoDB" id="42525at2759"/>
<dbReference type="Proteomes" id="UP000559256">
    <property type="component" value="Unassembled WGS sequence"/>
</dbReference>
<dbReference type="InterPro" id="IPR009784">
    <property type="entry name" value="DUF1349"/>
</dbReference>
<dbReference type="AlphaFoldDB" id="A0A8H5BCW9"/>
<gene>
    <name evidence="2" type="ORF">D9758_018301</name>
</gene>
<evidence type="ECO:0000256" key="1">
    <source>
        <dbReference type="SAM" id="SignalP"/>
    </source>
</evidence>
<dbReference type="Gene3D" id="2.60.120.200">
    <property type="match status" value="1"/>
</dbReference>
<protein>
    <submittedName>
        <fullName evidence="2">Uncharacterized protein</fullName>
    </submittedName>
</protein>
<comment type="caution">
    <text evidence="2">The sequence shown here is derived from an EMBL/GenBank/DDBJ whole genome shotgun (WGS) entry which is preliminary data.</text>
</comment>
<organism evidence="2 3">
    <name type="scientific">Tetrapyrgos nigripes</name>
    <dbReference type="NCBI Taxonomy" id="182062"/>
    <lineage>
        <taxon>Eukaryota</taxon>
        <taxon>Fungi</taxon>
        <taxon>Dikarya</taxon>
        <taxon>Basidiomycota</taxon>
        <taxon>Agaricomycotina</taxon>
        <taxon>Agaricomycetes</taxon>
        <taxon>Agaricomycetidae</taxon>
        <taxon>Agaricales</taxon>
        <taxon>Marasmiineae</taxon>
        <taxon>Marasmiaceae</taxon>
        <taxon>Tetrapyrgos</taxon>
    </lineage>
</organism>
<feature type="chain" id="PRO_5034082181" evidence="1">
    <location>
        <begin position="25"/>
        <end position="235"/>
    </location>
</feature>
<dbReference type="Pfam" id="PF07081">
    <property type="entry name" value="DUF1349"/>
    <property type="match status" value="1"/>
</dbReference>
<evidence type="ECO:0000313" key="3">
    <source>
        <dbReference type="Proteomes" id="UP000559256"/>
    </source>
</evidence>
<dbReference type="PANTHER" id="PTHR35332">
    <property type="entry name" value="REGULATION OF ENOLASE PROTEIN 1"/>
    <property type="match status" value="1"/>
</dbReference>
<name>A0A8H5BCW9_9AGAR</name>
<dbReference type="EMBL" id="JAACJM010000406">
    <property type="protein sequence ID" value="KAF5320566.1"/>
    <property type="molecule type" value="Genomic_DNA"/>
</dbReference>
<feature type="signal peptide" evidence="1">
    <location>
        <begin position="1"/>
        <end position="24"/>
    </location>
</feature>
<keyword evidence="1" id="KW-0732">Signal</keyword>
<proteinExistence type="predicted"/>
<keyword evidence="3" id="KW-1185">Reference proteome</keyword>
<accession>A0A8H5BCW9</accession>
<evidence type="ECO:0000313" key="2">
    <source>
        <dbReference type="EMBL" id="KAF5320566.1"/>
    </source>
</evidence>